<name>A0A9P6MG57_9FUNG</name>
<comment type="caution">
    <text evidence="2">The sequence shown here is derived from an EMBL/GenBank/DDBJ whole genome shotgun (WGS) entry which is preliminary data.</text>
</comment>
<feature type="non-terminal residue" evidence="2">
    <location>
        <position position="160"/>
    </location>
</feature>
<evidence type="ECO:0000313" key="3">
    <source>
        <dbReference type="Proteomes" id="UP000749646"/>
    </source>
</evidence>
<feature type="compositionally biased region" description="Polar residues" evidence="1">
    <location>
        <begin position="147"/>
        <end position="160"/>
    </location>
</feature>
<reference evidence="2" key="1">
    <citation type="journal article" date="2020" name="Fungal Divers.">
        <title>Resolving the Mortierellaceae phylogeny through synthesis of multi-gene phylogenetics and phylogenomics.</title>
        <authorList>
            <person name="Vandepol N."/>
            <person name="Liber J."/>
            <person name="Desiro A."/>
            <person name="Na H."/>
            <person name="Kennedy M."/>
            <person name="Barry K."/>
            <person name="Grigoriev I.V."/>
            <person name="Miller A.N."/>
            <person name="O'Donnell K."/>
            <person name="Stajich J.E."/>
            <person name="Bonito G."/>
        </authorList>
    </citation>
    <scope>NUCLEOTIDE SEQUENCE</scope>
    <source>
        <strain evidence="2">MES-2147</strain>
    </source>
</reference>
<accession>A0A9P6MG57</accession>
<organism evidence="2 3">
    <name type="scientific">Modicella reniformis</name>
    <dbReference type="NCBI Taxonomy" id="1440133"/>
    <lineage>
        <taxon>Eukaryota</taxon>
        <taxon>Fungi</taxon>
        <taxon>Fungi incertae sedis</taxon>
        <taxon>Mucoromycota</taxon>
        <taxon>Mortierellomycotina</taxon>
        <taxon>Mortierellomycetes</taxon>
        <taxon>Mortierellales</taxon>
        <taxon>Mortierellaceae</taxon>
        <taxon>Modicella</taxon>
    </lineage>
</organism>
<proteinExistence type="predicted"/>
<gene>
    <name evidence="2" type="ORF">BGZ65_006375</name>
</gene>
<dbReference type="AlphaFoldDB" id="A0A9P6MG57"/>
<evidence type="ECO:0000256" key="1">
    <source>
        <dbReference type="SAM" id="MobiDB-lite"/>
    </source>
</evidence>
<feature type="region of interest" description="Disordered" evidence="1">
    <location>
        <begin position="140"/>
        <end position="160"/>
    </location>
</feature>
<keyword evidence="3" id="KW-1185">Reference proteome</keyword>
<protein>
    <submittedName>
        <fullName evidence="2">Uncharacterized protein</fullName>
    </submittedName>
</protein>
<evidence type="ECO:0000313" key="2">
    <source>
        <dbReference type="EMBL" id="KAF9998099.1"/>
    </source>
</evidence>
<dbReference type="EMBL" id="JAAAHW010000906">
    <property type="protein sequence ID" value="KAF9998099.1"/>
    <property type="molecule type" value="Genomic_DNA"/>
</dbReference>
<dbReference type="Proteomes" id="UP000749646">
    <property type="component" value="Unassembled WGS sequence"/>
</dbReference>
<sequence>MVGEFYPQGATQSNHVGTVVSWTPGGLWLEMVDTSTHQAEIIFVSNPTPYPSGPVYTNGPDSTTTNYDLMPMPQHQPSLEQSFFQPSHQHFIPDPQSTNLVNRKHQGQLQQMWLLQQQHQIGLTQQQQVFAHQPSSLHLQPLSQPLNMTNYGQQQPIQPE</sequence>